<reference evidence="11 12" key="1">
    <citation type="journal article" date="2012" name="ISME J.">
        <title>Nitrification expanded: discovery, physiology and genomics of a nitrite-oxidizing bacterium from the phylum Chloroflexi.</title>
        <authorList>
            <person name="Sorokin D.Y."/>
            <person name="Lucker S."/>
            <person name="Vejmelkova D."/>
            <person name="Kostrikina N.A."/>
            <person name="Kleerebezem R."/>
            <person name="Rijpstra W.I."/>
            <person name="Damste J.S."/>
            <person name="Le Paslier D."/>
            <person name="Muyzer G."/>
            <person name="Wagner M."/>
            <person name="van Loosdrecht M.C."/>
            <person name="Daims H."/>
        </authorList>
    </citation>
    <scope>NUCLEOTIDE SEQUENCE [LARGE SCALE GENOMIC DNA]</scope>
    <source>
        <strain evidence="12">none</strain>
    </source>
</reference>
<dbReference type="GO" id="GO:0004845">
    <property type="term" value="F:uracil phosphoribosyltransferase activity"/>
    <property type="evidence" value="ECO:0007669"/>
    <property type="project" value="UniProtKB-EC"/>
</dbReference>
<dbReference type="InterPro" id="IPR000836">
    <property type="entry name" value="PRTase_dom"/>
</dbReference>
<dbReference type="EMBL" id="CAGS01000244">
    <property type="protein sequence ID" value="CCF84184.1"/>
    <property type="molecule type" value="Genomic_DNA"/>
</dbReference>
<evidence type="ECO:0000256" key="5">
    <source>
        <dbReference type="ARBA" id="ARBA00022533"/>
    </source>
</evidence>
<organism evidence="11 12">
    <name type="scientific">Nitrolancea hollandica Lb</name>
    <dbReference type="NCBI Taxonomy" id="1129897"/>
    <lineage>
        <taxon>Bacteria</taxon>
        <taxon>Pseudomonadati</taxon>
        <taxon>Thermomicrobiota</taxon>
        <taxon>Thermomicrobia</taxon>
        <taxon>Sphaerobacterales</taxon>
        <taxon>Sphaerobacterineae</taxon>
        <taxon>Sphaerobacteraceae</taxon>
        <taxon>Nitrolancea</taxon>
    </lineage>
</organism>
<evidence type="ECO:0000256" key="3">
    <source>
        <dbReference type="ARBA" id="ARBA00009516"/>
    </source>
</evidence>
<evidence type="ECO:0000256" key="6">
    <source>
        <dbReference type="ARBA" id="ARBA00022676"/>
    </source>
</evidence>
<dbReference type="SUPFAM" id="SSF53271">
    <property type="entry name" value="PRTase-like"/>
    <property type="match status" value="1"/>
</dbReference>
<evidence type="ECO:0000313" key="11">
    <source>
        <dbReference type="EMBL" id="CCF84184.1"/>
    </source>
</evidence>
<keyword evidence="7 11" id="KW-0808">Transferase</keyword>
<dbReference type="GO" id="GO:0005525">
    <property type="term" value="F:GTP binding"/>
    <property type="evidence" value="ECO:0007669"/>
    <property type="project" value="UniProtKB-KW"/>
</dbReference>
<evidence type="ECO:0000256" key="4">
    <source>
        <dbReference type="ARBA" id="ARBA00011894"/>
    </source>
</evidence>
<feature type="domain" description="Phosphoribosyltransferase" evidence="10">
    <location>
        <begin position="30"/>
        <end position="231"/>
    </location>
</feature>
<dbReference type="Gene3D" id="3.40.50.2020">
    <property type="match status" value="1"/>
</dbReference>
<dbReference type="PANTHER" id="PTHR32315">
    <property type="entry name" value="ADENINE PHOSPHORIBOSYLTRANSFERASE"/>
    <property type="match status" value="1"/>
</dbReference>
<evidence type="ECO:0000256" key="1">
    <source>
        <dbReference type="ARBA" id="ARBA00001946"/>
    </source>
</evidence>
<protein>
    <recommendedName>
        <fullName evidence="4">uracil phosphoribosyltransferase</fullName>
        <ecNumber evidence="4">2.4.2.9</ecNumber>
    </recommendedName>
</protein>
<dbReference type="Pfam" id="PF14681">
    <property type="entry name" value="UPRTase"/>
    <property type="match status" value="1"/>
</dbReference>
<keyword evidence="12" id="KW-1185">Reference proteome</keyword>
<gene>
    <name evidence="11" type="primary">upp</name>
    <name evidence="11" type="ORF">NITHO_3180003</name>
</gene>
<comment type="similarity">
    <text evidence="3">Belongs to the UPRTase family.</text>
</comment>
<evidence type="ECO:0000256" key="9">
    <source>
        <dbReference type="ARBA" id="ARBA00023134"/>
    </source>
</evidence>
<sequence length="232" mass="24823">MTGSDHPTPMRGRAQPTREEVLHLPQLHLLNHPVAASMVTALRDVRTPSRDFAGTIHALTHFLLWQALEEAETVTLDVPGHAGPVTGHQLAGGIAGVAVLRAGLSMIEPLRQMIPGAPGYLIGVRRDEATLEPSVYYANLPASFDHVERVLLLDPMLATGGSTIAALRIIRAAYSGHISCLAMLGAPAGVQRLIDAEPSLRIYLAALDERLDERGFILPGLGDAGDRLFNTS</sequence>
<evidence type="ECO:0000256" key="8">
    <source>
        <dbReference type="ARBA" id="ARBA00022741"/>
    </source>
</evidence>
<dbReference type="PANTHER" id="PTHR32315:SF4">
    <property type="entry name" value="URACIL PHOSPHORIBOSYLTRANSFERASE, CHLOROPLASTIC"/>
    <property type="match status" value="1"/>
</dbReference>
<comment type="cofactor">
    <cofactor evidence="1">
        <name>Mg(2+)</name>
        <dbReference type="ChEBI" id="CHEBI:18420"/>
    </cofactor>
</comment>
<evidence type="ECO:0000256" key="7">
    <source>
        <dbReference type="ARBA" id="ARBA00022679"/>
    </source>
</evidence>
<dbReference type="OrthoDB" id="9781675at2"/>
<dbReference type="AlphaFoldDB" id="I4EHM2"/>
<dbReference type="EC" id="2.4.2.9" evidence="4"/>
<accession>I4EHM2</accession>
<dbReference type="InterPro" id="IPR029057">
    <property type="entry name" value="PRTase-like"/>
</dbReference>
<keyword evidence="9" id="KW-0342">GTP-binding</keyword>
<dbReference type="RefSeq" id="WP_008478152.1">
    <property type="nucleotide sequence ID" value="NZ_CAGS01000244.1"/>
</dbReference>
<name>I4EHM2_9BACT</name>
<keyword evidence="8" id="KW-0547">Nucleotide-binding</keyword>
<dbReference type="NCBIfam" id="NF001097">
    <property type="entry name" value="PRK00129.1"/>
    <property type="match status" value="1"/>
</dbReference>
<evidence type="ECO:0000259" key="10">
    <source>
        <dbReference type="Pfam" id="PF14681"/>
    </source>
</evidence>
<evidence type="ECO:0000256" key="2">
    <source>
        <dbReference type="ARBA" id="ARBA00005180"/>
    </source>
</evidence>
<comment type="caution">
    <text evidence="11">The sequence shown here is derived from an EMBL/GenBank/DDBJ whole genome shotgun (WGS) entry which is preliminary data.</text>
</comment>
<dbReference type="CDD" id="cd06223">
    <property type="entry name" value="PRTases_typeI"/>
    <property type="match status" value="1"/>
</dbReference>
<comment type="pathway">
    <text evidence="2">Pyrimidine metabolism; UMP biosynthesis via salvage pathway; UMP from uracil: step 1/1.</text>
</comment>
<proteinExistence type="inferred from homology"/>
<keyword evidence="6 11" id="KW-0328">Glycosyltransferase</keyword>
<evidence type="ECO:0000313" key="12">
    <source>
        <dbReference type="Proteomes" id="UP000004221"/>
    </source>
</evidence>
<keyword evidence="5" id="KW-0021">Allosteric enzyme</keyword>
<dbReference type="InterPro" id="IPR050054">
    <property type="entry name" value="UPRTase/APRTase"/>
</dbReference>
<dbReference type="Proteomes" id="UP000004221">
    <property type="component" value="Unassembled WGS sequence"/>
</dbReference>